<organism evidence="1 2">
    <name type="scientific">Sediminibacterium ginsengisoli</name>
    <dbReference type="NCBI Taxonomy" id="413434"/>
    <lineage>
        <taxon>Bacteria</taxon>
        <taxon>Pseudomonadati</taxon>
        <taxon>Bacteroidota</taxon>
        <taxon>Chitinophagia</taxon>
        <taxon>Chitinophagales</taxon>
        <taxon>Chitinophagaceae</taxon>
        <taxon>Sediminibacterium</taxon>
    </lineage>
</organism>
<sequence length="165" mass="19177">MQQRIQLTLFAEPEETLLIEKVRKAFNPVQFALIRAHVTLCREDMLLQKDMVLKHLSHTAHPFITIRFGKPARFAEGRGLFLPATEDTQFQLLRSHILQDISCPVIAQEPHITLIHPRNATCTDAIFEEVCRMKLPEQLTFKRVSLIEQINGKEWKPLREFPLRG</sequence>
<name>A0A1T4M8R9_9BACT</name>
<dbReference type="Proteomes" id="UP000190888">
    <property type="component" value="Unassembled WGS sequence"/>
</dbReference>
<dbReference type="InterPro" id="IPR009097">
    <property type="entry name" value="Cyclic_Pdiesterase"/>
</dbReference>
<gene>
    <name evidence="1" type="ORF">SAMN04488132_103237</name>
</gene>
<dbReference type="OrthoDB" id="981056at2"/>
<dbReference type="AlphaFoldDB" id="A0A1T4M8R9"/>
<keyword evidence="1" id="KW-0436">Ligase</keyword>
<accession>A0A1T4M8R9</accession>
<keyword evidence="2" id="KW-1185">Reference proteome</keyword>
<dbReference type="Gene3D" id="3.90.1140.10">
    <property type="entry name" value="Cyclic phosphodiesterase"/>
    <property type="match status" value="1"/>
</dbReference>
<dbReference type="SUPFAM" id="SSF55144">
    <property type="entry name" value="LigT-like"/>
    <property type="match status" value="1"/>
</dbReference>
<dbReference type="GO" id="GO:0016874">
    <property type="term" value="F:ligase activity"/>
    <property type="evidence" value="ECO:0007669"/>
    <property type="project" value="UniProtKB-KW"/>
</dbReference>
<proteinExistence type="predicted"/>
<dbReference type="Pfam" id="PF13563">
    <property type="entry name" value="2_5_RNA_ligase2"/>
    <property type="match status" value="1"/>
</dbReference>
<dbReference type="EMBL" id="FUWH01000003">
    <property type="protein sequence ID" value="SJZ63188.1"/>
    <property type="molecule type" value="Genomic_DNA"/>
</dbReference>
<evidence type="ECO:0000313" key="1">
    <source>
        <dbReference type="EMBL" id="SJZ63188.1"/>
    </source>
</evidence>
<reference evidence="1 2" key="1">
    <citation type="submission" date="2017-02" db="EMBL/GenBank/DDBJ databases">
        <authorList>
            <person name="Peterson S.W."/>
        </authorList>
    </citation>
    <scope>NUCLEOTIDE SEQUENCE [LARGE SCALE GENOMIC DNA]</scope>
    <source>
        <strain evidence="1 2">DSM 22335</strain>
    </source>
</reference>
<evidence type="ECO:0000313" key="2">
    <source>
        <dbReference type="Proteomes" id="UP000190888"/>
    </source>
</evidence>
<dbReference type="RefSeq" id="WP_078830723.1">
    <property type="nucleotide sequence ID" value="NZ_FUWH01000003.1"/>
</dbReference>
<protein>
    <submittedName>
        <fullName evidence="1">2'-5' RNA ligase superfamily protein</fullName>
    </submittedName>
</protein>
<dbReference type="STRING" id="413434.SAMN04488132_103237"/>